<sequence length="176" mass="18773">MSAFKRTAITLLAAGALTGTTLATATTASAADYRCTTSSASVDNPAYSGPWADNYNFDVTLCAKRSGGYIYAYANVKFEGPVSYVNMTETLDGARFHLQVKKSVAGADPVVKWANYTGLEYKLEHGNVAGNGSYRTGTVKYKAGSGRYLADGVIQLDWNNDGKGYRNTNFSASPTV</sequence>
<reference evidence="2 3" key="1">
    <citation type="submission" date="2023-04" db="EMBL/GenBank/DDBJ databases">
        <title>Streptomyces chengmaiensis sp. nov. isolated from the stem of mangrove plant in Hainan.</title>
        <authorList>
            <person name="Huang X."/>
            <person name="Zhou S."/>
            <person name="Chu X."/>
            <person name="Xie Y."/>
            <person name="Lin Y."/>
        </authorList>
    </citation>
    <scope>NUCLEOTIDE SEQUENCE [LARGE SCALE GENOMIC DNA]</scope>
    <source>
        <strain evidence="2 3">HNM0663</strain>
    </source>
</reference>
<dbReference type="EMBL" id="JARWBG010000015">
    <property type="protein sequence ID" value="MDH2390117.1"/>
    <property type="molecule type" value="Genomic_DNA"/>
</dbReference>
<protein>
    <recommendedName>
        <fullName evidence="4">Secreted protein</fullName>
    </recommendedName>
</protein>
<evidence type="ECO:0000313" key="3">
    <source>
        <dbReference type="Proteomes" id="UP001223144"/>
    </source>
</evidence>
<evidence type="ECO:0008006" key="4">
    <source>
        <dbReference type="Google" id="ProtNLM"/>
    </source>
</evidence>
<proteinExistence type="predicted"/>
<comment type="caution">
    <text evidence="2">The sequence shown here is derived from an EMBL/GenBank/DDBJ whole genome shotgun (WGS) entry which is preliminary data.</text>
</comment>
<name>A0ABT6HN41_9ACTN</name>
<feature type="chain" id="PRO_5046036928" description="Secreted protein" evidence="1">
    <location>
        <begin position="31"/>
        <end position="176"/>
    </location>
</feature>
<organism evidence="2 3">
    <name type="scientific">Streptomyces chengmaiensis</name>
    <dbReference type="NCBI Taxonomy" id="3040919"/>
    <lineage>
        <taxon>Bacteria</taxon>
        <taxon>Bacillati</taxon>
        <taxon>Actinomycetota</taxon>
        <taxon>Actinomycetes</taxon>
        <taxon>Kitasatosporales</taxon>
        <taxon>Streptomycetaceae</taxon>
        <taxon>Streptomyces</taxon>
    </lineage>
</organism>
<accession>A0ABT6HN41</accession>
<feature type="signal peptide" evidence="1">
    <location>
        <begin position="1"/>
        <end position="30"/>
    </location>
</feature>
<gene>
    <name evidence="2" type="ORF">QCN29_15210</name>
</gene>
<keyword evidence="3" id="KW-1185">Reference proteome</keyword>
<dbReference type="RefSeq" id="WP_279928548.1">
    <property type="nucleotide sequence ID" value="NZ_JARWBG010000015.1"/>
</dbReference>
<evidence type="ECO:0000313" key="2">
    <source>
        <dbReference type="EMBL" id="MDH2390117.1"/>
    </source>
</evidence>
<dbReference type="Proteomes" id="UP001223144">
    <property type="component" value="Unassembled WGS sequence"/>
</dbReference>
<evidence type="ECO:0000256" key="1">
    <source>
        <dbReference type="SAM" id="SignalP"/>
    </source>
</evidence>
<keyword evidence="1" id="KW-0732">Signal</keyword>